<feature type="transmembrane region" description="Helical" evidence="11">
    <location>
        <begin position="115"/>
        <end position="132"/>
    </location>
</feature>
<feature type="transmembrane region" description="Helical" evidence="11">
    <location>
        <begin position="170"/>
        <end position="193"/>
    </location>
</feature>
<evidence type="ECO:0000256" key="1">
    <source>
        <dbReference type="ARBA" id="ARBA00004127"/>
    </source>
</evidence>
<comment type="similarity">
    <text evidence="2">Belongs to the complex I subunit 4 family.</text>
</comment>
<dbReference type="PANTHER" id="PTHR43507">
    <property type="entry name" value="NADH-UBIQUINONE OXIDOREDUCTASE CHAIN 4"/>
    <property type="match status" value="1"/>
</dbReference>
<feature type="transmembrane region" description="Helical" evidence="11">
    <location>
        <begin position="384"/>
        <end position="405"/>
    </location>
</feature>
<feature type="transmembrane region" description="Helical" evidence="11">
    <location>
        <begin position="6"/>
        <end position="23"/>
    </location>
</feature>
<dbReference type="InterPro" id="IPR003918">
    <property type="entry name" value="NADH_UbQ_OxRdtase"/>
</dbReference>
<accession>A0ABW3U762</accession>
<feature type="compositionally biased region" description="Basic and acidic residues" evidence="10">
    <location>
        <begin position="511"/>
        <end position="535"/>
    </location>
</feature>
<feature type="transmembrane region" description="Helical" evidence="11">
    <location>
        <begin position="417"/>
        <end position="437"/>
    </location>
</feature>
<dbReference type="RefSeq" id="WP_230437960.1">
    <property type="nucleotide sequence ID" value="NZ_CP087715.1"/>
</dbReference>
<evidence type="ECO:0000259" key="12">
    <source>
        <dbReference type="Pfam" id="PF00361"/>
    </source>
</evidence>
<dbReference type="Pfam" id="PF00361">
    <property type="entry name" value="Proton_antipo_M"/>
    <property type="match status" value="1"/>
</dbReference>
<evidence type="ECO:0000256" key="8">
    <source>
        <dbReference type="ARBA" id="ARBA00032798"/>
    </source>
</evidence>
<organism evidence="13 14">
    <name type="scientific">Microbulbifer celer</name>
    <dbReference type="NCBI Taxonomy" id="435905"/>
    <lineage>
        <taxon>Bacteria</taxon>
        <taxon>Pseudomonadati</taxon>
        <taxon>Pseudomonadota</taxon>
        <taxon>Gammaproteobacteria</taxon>
        <taxon>Cellvibrionales</taxon>
        <taxon>Microbulbiferaceae</taxon>
        <taxon>Microbulbifer</taxon>
    </lineage>
</organism>
<keyword evidence="14" id="KW-1185">Reference proteome</keyword>
<feature type="transmembrane region" description="Helical" evidence="11">
    <location>
        <begin position="30"/>
        <end position="47"/>
    </location>
</feature>
<proteinExistence type="inferred from homology"/>
<evidence type="ECO:0000256" key="2">
    <source>
        <dbReference type="ARBA" id="ARBA00009025"/>
    </source>
</evidence>
<evidence type="ECO:0000256" key="11">
    <source>
        <dbReference type="SAM" id="Phobius"/>
    </source>
</evidence>
<keyword evidence="4 9" id="KW-0812">Transmembrane</keyword>
<dbReference type="InterPro" id="IPR010227">
    <property type="entry name" value="NADH_Q_OxRdtase_chainM/4"/>
</dbReference>
<dbReference type="Proteomes" id="UP001597264">
    <property type="component" value="Unassembled WGS sequence"/>
</dbReference>
<sequence>MTLVAIVSLLFVGGLLACFAEYLRAGAARWLAVISVLSALLLLGRYLPNAMQVLHGETPRADQVWDHLQVLWIPRFGIHFAVAIDGLSFLMLSLTLIAGLFGLWMCWRERRFGEGFYYANYLWVLAGVVGVFCARDLFLFFCFWEVMLVPMSLLIALWGHGQKNRAAIQFFIFTQASSLFLLIAIIGVVLTHFRQTGEVSFLPAELSQTLLSSFSSSNTAFWLMLGFFVAFAVKLPIIPFHPWLPDAHTQAPTAGSVLLAAILLKTGAYGLIRFTLPLFPEASLTFAPMAAGLGVAGILYGALMAFAQTDVKRLVAYSSISHMGFVLLGIYSFTAIGLQGAVAQMVAHGLSTAALFGLAGVLQARFHTRDMLVLGGLSVQMPRWAAMLLFFTVAAMGLPGLANFVGELLALMGSFKLHPWMTVLATGGLIGSALYGLKLIRQLLFGTPRAQHPTPPQSLINNDLLRHEMLALALPLLLLIGLGLSPQLMLRQSAAWTEIIVERVNLSSEQDTDRKPHTDQGRRQLEQADSRGGRQ</sequence>
<feature type="transmembrane region" description="Helical" evidence="11">
    <location>
        <begin position="220"/>
        <end position="240"/>
    </location>
</feature>
<evidence type="ECO:0000313" key="13">
    <source>
        <dbReference type="EMBL" id="MFD1215291.1"/>
    </source>
</evidence>
<evidence type="ECO:0000256" key="5">
    <source>
        <dbReference type="ARBA" id="ARBA00022989"/>
    </source>
</evidence>
<protein>
    <recommendedName>
        <fullName evidence="3">NADH-quinone oxidoreductase subunit M</fullName>
    </recommendedName>
    <alternativeName>
        <fullName evidence="7">NADH dehydrogenase I subunit M</fullName>
    </alternativeName>
    <alternativeName>
        <fullName evidence="8">NDH-1 subunit M</fullName>
    </alternativeName>
</protein>
<dbReference type="PANTHER" id="PTHR43507:SF1">
    <property type="entry name" value="NADH-UBIQUINONE OXIDOREDUCTASE CHAIN 4"/>
    <property type="match status" value="1"/>
</dbReference>
<comment type="subcellular location">
    <subcellularLocation>
        <location evidence="1">Endomembrane system</location>
        <topology evidence="1">Multi-pass membrane protein</topology>
    </subcellularLocation>
    <subcellularLocation>
        <location evidence="9">Membrane</location>
        <topology evidence="9">Multi-pass membrane protein</topology>
    </subcellularLocation>
</comment>
<dbReference type="InterPro" id="IPR001750">
    <property type="entry name" value="ND/Mrp_TM"/>
</dbReference>
<evidence type="ECO:0000256" key="7">
    <source>
        <dbReference type="ARBA" id="ARBA00031584"/>
    </source>
</evidence>
<feature type="region of interest" description="Disordered" evidence="10">
    <location>
        <begin position="507"/>
        <end position="535"/>
    </location>
</feature>
<dbReference type="EMBL" id="JBHTLR010000004">
    <property type="protein sequence ID" value="MFD1215291.1"/>
    <property type="molecule type" value="Genomic_DNA"/>
</dbReference>
<reference evidence="14" key="1">
    <citation type="journal article" date="2019" name="Int. J. Syst. Evol. Microbiol.">
        <title>The Global Catalogue of Microorganisms (GCM) 10K type strain sequencing project: providing services to taxonomists for standard genome sequencing and annotation.</title>
        <authorList>
            <consortium name="The Broad Institute Genomics Platform"/>
            <consortium name="The Broad Institute Genome Sequencing Center for Infectious Disease"/>
            <person name="Wu L."/>
            <person name="Ma J."/>
        </authorList>
    </citation>
    <scope>NUCLEOTIDE SEQUENCE [LARGE SCALE GENOMIC DNA]</scope>
    <source>
        <strain evidence="14">CCUG 54356</strain>
    </source>
</reference>
<feature type="transmembrane region" description="Helical" evidence="11">
    <location>
        <begin position="314"/>
        <end position="333"/>
    </location>
</feature>
<evidence type="ECO:0000313" key="14">
    <source>
        <dbReference type="Proteomes" id="UP001597264"/>
    </source>
</evidence>
<keyword evidence="6 11" id="KW-0472">Membrane</keyword>
<feature type="transmembrane region" description="Helical" evidence="11">
    <location>
        <begin position="138"/>
        <end position="158"/>
    </location>
</feature>
<evidence type="ECO:0000256" key="9">
    <source>
        <dbReference type="RuleBase" id="RU000320"/>
    </source>
</evidence>
<dbReference type="PRINTS" id="PR01437">
    <property type="entry name" value="NUOXDRDTASE4"/>
</dbReference>
<evidence type="ECO:0000256" key="4">
    <source>
        <dbReference type="ARBA" id="ARBA00022692"/>
    </source>
</evidence>
<evidence type="ECO:0000256" key="6">
    <source>
        <dbReference type="ARBA" id="ARBA00023136"/>
    </source>
</evidence>
<comment type="caution">
    <text evidence="13">The sequence shown here is derived from an EMBL/GenBank/DDBJ whole genome shotgun (WGS) entry which is preliminary data.</text>
</comment>
<evidence type="ECO:0000256" key="10">
    <source>
        <dbReference type="SAM" id="MobiDB-lite"/>
    </source>
</evidence>
<feature type="transmembrane region" description="Helical" evidence="11">
    <location>
        <begin position="345"/>
        <end position="364"/>
    </location>
</feature>
<feature type="domain" description="NADH:quinone oxidoreductase/Mrp antiporter transmembrane" evidence="12">
    <location>
        <begin position="134"/>
        <end position="426"/>
    </location>
</feature>
<gene>
    <name evidence="13" type="ORF">ACFQ2X_01645</name>
</gene>
<keyword evidence="5 11" id="KW-1133">Transmembrane helix</keyword>
<name>A0ABW3U762_9GAMM</name>
<dbReference type="NCBIfam" id="TIGR01972">
    <property type="entry name" value="NDH_I_M"/>
    <property type="match status" value="1"/>
</dbReference>
<evidence type="ECO:0000256" key="3">
    <source>
        <dbReference type="ARBA" id="ARBA00019906"/>
    </source>
</evidence>
<feature type="transmembrane region" description="Helical" evidence="11">
    <location>
        <begin position="252"/>
        <end position="272"/>
    </location>
</feature>
<feature type="transmembrane region" description="Helical" evidence="11">
    <location>
        <begin position="78"/>
        <end position="103"/>
    </location>
</feature>
<feature type="transmembrane region" description="Helical" evidence="11">
    <location>
        <begin position="284"/>
        <end position="307"/>
    </location>
</feature>